<dbReference type="AlphaFoldDB" id="A0A563F2P0"/>
<dbReference type="InterPro" id="IPR019587">
    <property type="entry name" value="Polyketide_cyclase/dehydratase"/>
</dbReference>
<organism evidence="1 2">
    <name type="scientific">Lentzea tibetensis</name>
    <dbReference type="NCBI Taxonomy" id="2591470"/>
    <lineage>
        <taxon>Bacteria</taxon>
        <taxon>Bacillati</taxon>
        <taxon>Actinomycetota</taxon>
        <taxon>Actinomycetes</taxon>
        <taxon>Pseudonocardiales</taxon>
        <taxon>Pseudonocardiaceae</taxon>
        <taxon>Lentzea</taxon>
    </lineage>
</organism>
<proteinExistence type="predicted"/>
<reference evidence="1 2" key="1">
    <citation type="submission" date="2019-07" db="EMBL/GenBank/DDBJ databases">
        <title>Lentzea xizangensis sp. nov., isolated from Qinghai-Tibetan Plateau Soils.</title>
        <authorList>
            <person name="Huang J."/>
        </authorList>
    </citation>
    <scope>NUCLEOTIDE SEQUENCE [LARGE SCALE GENOMIC DNA]</scope>
    <source>
        <strain evidence="1 2">FXJ1.1311</strain>
    </source>
</reference>
<dbReference type="Pfam" id="PF10604">
    <property type="entry name" value="Polyketide_cyc2"/>
    <property type="match status" value="1"/>
</dbReference>
<dbReference type="Proteomes" id="UP000316639">
    <property type="component" value="Unassembled WGS sequence"/>
</dbReference>
<protein>
    <submittedName>
        <fullName evidence="1">SRPBCC family protein</fullName>
    </submittedName>
</protein>
<gene>
    <name evidence="1" type="ORF">FKR81_01060</name>
</gene>
<dbReference type="OrthoDB" id="4618973at2"/>
<sequence length="167" mass="18803">MRTDYVTGARVDVELELDVPAQRLWELITDVTRIGEWSPECVHADWLDTPGVGARFEARNEFPHGFVGHVICEVTEMTAPTRFAWTVGGKDVIDDDDHKTESLWYYELVPQGSKVLVRHGFEHGPGMTGLREHVEANPSRGTDILEGRLRELRENMTTTLRAMAASA</sequence>
<dbReference type="EMBL" id="VOBR01000001">
    <property type="protein sequence ID" value="TWP54183.1"/>
    <property type="molecule type" value="Genomic_DNA"/>
</dbReference>
<dbReference type="Gene3D" id="3.30.530.20">
    <property type="match status" value="1"/>
</dbReference>
<name>A0A563F2P0_9PSEU</name>
<dbReference type="SUPFAM" id="SSF55961">
    <property type="entry name" value="Bet v1-like"/>
    <property type="match status" value="1"/>
</dbReference>
<evidence type="ECO:0000313" key="1">
    <source>
        <dbReference type="EMBL" id="TWP54183.1"/>
    </source>
</evidence>
<evidence type="ECO:0000313" key="2">
    <source>
        <dbReference type="Proteomes" id="UP000316639"/>
    </source>
</evidence>
<dbReference type="CDD" id="cd07812">
    <property type="entry name" value="SRPBCC"/>
    <property type="match status" value="1"/>
</dbReference>
<comment type="caution">
    <text evidence="1">The sequence shown here is derived from an EMBL/GenBank/DDBJ whole genome shotgun (WGS) entry which is preliminary data.</text>
</comment>
<dbReference type="RefSeq" id="WP_146348966.1">
    <property type="nucleotide sequence ID" value="NZ_VOBR01000001.1"/>
</dbReference>
<keyword evidence="2" id="KW-1185">Reference proteome</keyword>
<accession>A0A563F2P0</accession>
<dbReference type="InterPro" id="IPR023393">
    <property type="entry name" value="START-like_dom_sf"/>
</dbReference>